<comment type="caution">
    <text evidence="1">The sequence shown here is derived from an EMBL/GenBank/DDBJ whole genome shotgun (WGS) entry which is preliminary data.</text>
</comment>
<protein>
    <submittedName>
        <fullName evidence="1">Uncharacterized protein</fullName>
    </submittedName>
</protein>
<evidence type="ECO:0000313" key="2">
    <source>
        <dbReference type="Proteomes" id="UP000294737"/>
    </source>
</evidence>
<dbReference type="Proteomes" id="UP000294737">
    <property type="component" value="Unassembled WGS sequence"/>
</dbReference>
<reference evidence="1 2" key="1">
    <citation type="submission" date="2019-03" db="EMBL/GenBank/DDBJ databases">
        <title>Genomic Encyclopedia of Type Strains, Phase IV (KMG-IV): sequencing the most valuable type-strain genomes for metagenomic binning, comparative biology and taxonomic classification.</title>
        <authorList>
            <person name="Goeker M."/>
        </authorList>
    </citation>
    <scope>NUCLEOTIDE SEQUENCE [LARGE SCALE GENOMIC DNA]</scope>
    <source>
        <strain evidence="1 2">DSM 18555</strain>
    </source>
</reference>
<proteinExistence type="predicted"/>
<accession>A0A4R6GHA1</accession>
<dbReference type="AlphaFoldDB" id="A0A4R6GHA1"/>
<dbReference type="EMBL" id="SNWF01000004">
    <property type="protein sequence ID" value="TDN94316.1"/>
    <property type="molecule type" value="Genomic_DNA"/>
</dbReference>
<name>A0A4R6GHA1_9BURK</name>
<dbReference type="RefSeq" id="WP_112990941.1">
    <property type="nucleotide sequence ID" value="NZ_PTLZ01000001.1"/>
</dbReference>
<gene>
    <name evidence="1" type="ORF">EV677_0859</name>
</gene>
<sequence length="98" mass="10714">MSFQLPLNITAQRKPISATAYEYVLHHSELGRLGQIMLSACISGKCNVTCLVHGQPGDQMTEQRRAVFEPLARTLAEQIQLTINFPKTASNNKSSAAA</sequence>
<keyword evidence="2" id="KW-1185">Reference proteome</keyword>
<organism evidence="1 2">
    <name type="scientific">Herminiimonas fonticola</name>
    <dbReference type="NCBI Taxonomy" id="303380"/>
    <lineage>
        <taxon>Bacteria</taxon>
        <taxon>Pseudomonadati</taxon>
        <taxon>Pseudomonadota</taxon>
        <taxon>Betaproteobacteria</taxon>
        <taxon>Burkholderiales</taxon>
        <taxon>Oxalobacteraceae</taxon>
        <taxon>Herminiimonas</taxon>
    </lineage>
</organism>
<evidence type="ECO:0000313" key="1">
    <source>
        <dbReference type="EMBL" id="TDN94316.1"/>
    </source>
</evidence>
<dbReference type="OrthoDB" id="8777585at2"/>